<keyword evidence="1" id="KW-1133">Transmembrane helix</keyword>
<name>A0A517LI26_9PEZI</name>
<keyword evidence="1" id="KW-0812">Transmembrane</keyword>
<dbReference type="EMBL" id="CP042197">
    <property type="protein sequence ID" value="QDS75294.1"/>
    <property type="molecule type" value="Genomic_DNA"/>
</dbReference>
<proteinExistence type="predicted"/>
<gene>
    <name evidence="2" type="ORF">FKW77_001255</name>
</gene>
<evidence type="ECO:0000313" key="2">
    <source>
        <dbReference type="EMBL" id="QDS75294.1"/>
    </source>
</evidence>
<keyword evidence="1" id="KW-0472">Membrane</keyword>
<sequence>MMSSTLSGGLCNVYLLIVMFFSVSPLFVSFLATSALGADKFAKFNQPAALSAYKDINDAAASDPVVVLGRTWKKFVYPDDYELPKKPSLGAYQDVINSVKDPKTVLGTKTFETKCKYSTIQRPIHADCVII</sequence>
<evidence type="ECO:0000256" key="1">
    <source>
        <dbReference type="SAM" id="Phobius"/>
    </source>
</evidence>
<protein>
    <submittedName>
        <fullName evidence="2">Uncharacterized protein</fullName>
    </submittedName>
</protein>
<dbReference type="OrthoDB" id="10426824at2759"/>
<dbReference type="Proteomes" id="UP000316270">
    <property type="component" value="Chromosome 13"/>
</dbReference>
<accession>A0A517LI26</accession>
<evidence type="ECO:0000313" key="3">
    <source>
        <dbReference type="Proteomes" id="UP000316270"/>
    </source>
</evidence>
<reference evidence="2 3" key="1">
    <citation type="submission" date="2019-07" db="EMBL/GenBank/DDBJ databases">
        <title>Finished genome of Venturia effusa.</title>
        <authorList>
            <person name="Young C.A."/>
            <person name="Cox M.P."/>
            <person name="Ganley A.R.D."/>
            <person name="David W.J."/>
        </authorList>
    </citation>
    <scope>NUCLEOTIDE SEQUENCE [LARGE SCALE GENOMIC DNA]</scope>
    <source>
        <strain evidence="3">albino</strain>
    </source>
</reference>
<dbReference type="AlphaFoldDB" id="A0A517LI26"/>
<feature type="transmembrane region" description="Helical" evidence="1">
    <location>
        <begin position="12"/>
        <end position="36"/>
    </location>
</feature>
<organism evidence="2 3">
    <name type="scientific">Venturia effusa</name>
    <dbReference type="NCBI Taxonomy" id="50376"/>
    <lineage>
        <taxon>Eukaryota</taxon>
        <taxon>Fungi</taxon>
        <taxon>Dikarya</taxon>
        <taxon>Ascomycota</taxon>
        <taxon>Pezizomycotina</taxon>
        <taxon>Dothideomycetes</taxon>
        <taxon>Pleosporomycetidae</taxon>
        <taxon>Venturiales</taxon>
        <taxon>Venturiaceae</taxon>
        <taxon>Venturia</taxon>
    </lineage>
</organism>
<keyword evidence="3" id="KW-1185">Reference proteome</keyword>